<name>A0ABY1NN82_9BACT</name>
<accession>A0ABY1NN82</accession>
<dbReference type="NCBIfam" id="NF037970">
    <property type="entry name" value="vanZ_1"/>
    <property type="match status" value="1"/>
</dbReference>
<dbReference type="RefSeq" id="WP_283400646.1">
    <property type="nucleotide sequence ID" value="NZ_FXUB01000003.1"/>
</dbReference>
<gene>
    <name evidence="3" type="ORF">SAMN06265339_1187</name>
</gene>
<reference evidence="3 4" key="1">
    <citation type="submission" date="2017-05" db="EMBL/GenBank/DDBJ databases">
        <authorList>
            <person name="Varghese N."/>
            <person name="Submissions S."/>
        </authorList>
    </citation>
    <scope>NUCLEOTIDE SEQUENCE [LARGE SCALE GENOMIC DNA]</scope>
    <source>
        <strain evidence="3 4">DSM 15522</strain>
    </source>
</reference>
<organism evidence="3 4">
    <name type="scientific">Desulfurobacterium pacificum</name>
    <dbReference type="NCBI Taxonomy" id="240166"/>
    <lineage>
        <taxon>Bacteria</taxon>
        <taxon>Pseudomonadati</taxon>
        <taxon>Aquificota</taxon>
        <taxon>Aquificia</taxon>
        <taxon>Desulfurobacteriales</taxon>
        <taxon>Desulfurobacteriaceae</taxon>
        <taxon>Desulfurobacterium</taxon>
    </lineage>
</organism>
<feature type="transmembrane region" description="Helical" evidence="1">
    <location>
        <begin position="90"/>
        <end position="111"/>
    </location>
</feature>
<protein>
    <submittedName>
        <fullName evidence="3">VanZ like family protein</fullName>
    </submittedName>
</protein>
<dbReference type="Proteomes" id="UP001157911">
    <property type="component" value="Unassembled WGS sequence"/>
</dbReference>
<keyword evidence="1" id="KW-0472">Membrane</keyword>
<comment type="caution">
    <text evidence="3">The sequence shown here is derived from an EMBL/GenBank/DDBJ whole genome shotgun (WGS) entry which is preliminary data.</text>
</comment>
<feature type="transmembrane region" description="Helical" evidence="1">
    <location>
        <begin position="65"/>
        <end position="84"/>
    </location>
</feature>
<evidence type="ECO:0000259" key="2">
    <source>
        <dbReference type="Pfam" id="PF04892"/>
    </source>
</evidence>
<keyword evidence="1" id="KW-0812">Transmembrane</keyword>
<dbReference type="Pfam" id="PF04892">
    <property type="entry name" value="VanZ"/>
    <property type="match status" value="1"/>
</dbReference>
<proteinExistence type="predicted"/>
<evidence type="ECO:0000256" key="1">
    <source>
        <dbReference type="SAM" id="Phobius"/>
    </source>
</evidence>
<dbReference type="PANTHER" id="PTHR28008">
    <property type="entry name" value="DOMAIN PROTEIN, PUTATIVE (AFU_ORTHOLOGUE AFUA_3G10980)-RELATED"/>
    <property type="match status" value="1"/>
</dbReference>
<feature type="transmembrane region" description="Helical" evidence="1">
    <location>
        <begin position="41"/>
        <end position="58"/>
    </location>
</feature>
<keyword evidence="1" id="KW-1133">Transmembrane helix</keyword>
<keyword evidence="4" id="KW-1185">Reference proteome</keyword>
<dbReference type="EMBL" id="FXUB01000003">
    <property type="protein sequence ID" value="SMP13875.1"/>
    <property type="molecule type" value="Genomic_DNA"/>
</dbReference>
<feature type="domain" description="VanZ-like" evidence="2">
    <location>
        <begin position="38"/>
        <end position="110"/>
    </location>
</feature>
<dbReference type="InterPro" id="IPR006976">
    <property type="entry name" value="VanZ-like"/>
</dbReference>
<evidence type="ECO:0000313" key="3">
    <source>
        <dbReference type="EMBL" id="SMP13875.1"/>
    </source>
</evidence>
<evidence type="ECO:0000313" key="4">
    <source>
        <dbReference type="Proteomes" id="UP001157911"/>
    </source>
</evidence>
<feature type="transmembrane region" description="Helical" evidence="1">
    <location>
        <begin position="12"/>
        <end position="29"/>
    </location>
</feature>
<dbReference type="PANTHER" id="PTHR28008:SF1">
    <property type="entry name" value="DOMAIN PROTEIN, PUTATIVE (AFU_ORTHOLOGUE AFUA_3G10980)-RELATED"/>
    <property type="match status" value="1"/>
</dbReference>
<sequence length="116" mass="13412">MFLSLKEYEKLSKITFIIYCIIILYLSFTPKSVEIANSDKLSHFLAFSVYSSLFFVGYSKDFIKTFLAILLFGGFIEFVQFFLPYRSCDLFDIVADCTGGVAGYMATKFFLSRRQF</sequence>